<dbReference type="InterPro" id="IPR024747">
    <property type="entry name" value="Pyridox_Oxase-rel"/>
</dbReference>
<evidence type="ECO:0000313" key="1">
    <source>
        <dbReference type="EMBL" id="OAA67360.1"/>
    </source>
</evidence>
<name>A0A167ZCY8_9HYPO</name>
<dbReference type="Proteomes" id="UP000076874">
    <property type="component" value="Unassembled WGS sequence"/>
</dbReference>
<sequence>MPRYDLEYPQAPHSTVRRYKERASYALRTIHGLVNEAQLLHVAFPAQDTPFPAVLPMIGQMGAFGRPSADTGDVLDLYLHGYVSARMSNLARAATGNADNTTAAAQDASTNPPAGLPVTVSATHVDGLVLARTPHAHSYNYRAAVLFGYATVVPPGPEKLYALQLITDGVVPGRWAHTRVPPTGAELQSTAVLKVRITAGSAKMRAGPPHDAPADLADPAVAADVWAGVVPVHTTLGTPIPDADNRVEPVPAYLEDFRVAYNDAGKVAAIAAAEEPPAAPNAKDDD</sequence>
<dbReference type="AlphaFoldDB" id="A0A167ZCY8"/>
<organism evidence="1 2">
    <name type="scientific">Niveomyces insectorum RCEF 264</name>
    <dbReference type="NCBI Taxonomy" id="1081102"/>
    <lineage>
        <taxon>Eukaryota</taxon>
        <taxon>Fungi</taxon>
        <taxon>Dikarya</taxon>
        <taxon>Ascomycota</taxon>
        <taxon>Pezizomycotina</taxon>
        <taxon>Sordariomycetes</taxon>
        <taxon>Hypocreomycetidae</taxon>
        <taxon>Hypocreales</taxon>
        <taxon>Cordycipitaceae</taxon>
        <taxon>Niveomyces</taxon>
    </lineage>
</organism>
<protein>
    <submittedName>
        <fullName evidence="1">FMN-binding split barrel</fullName>
    </submittedName>
</protein>
<dbReference type="Pfam" id="PF12900">
    <property type="entry name" value="Pyridox_ox_2"/>
    <property type="match status" value="1"/>
</dbReference>
<dbReference type="PANTHER" id="PTHR34071">
    <property type="entry name" value="5-NITROIMIDAZOLE ANTIBIOTICS RESISTANCE PROTEIN, NIMA-FAMILY-RELATED PROTEIN-RELATED"/>
    <property type="match status" value="1"/>
</dbReference>
<dbReference type="STRING" id="1081102.A0A167ZCY8"/>
<dbReference type="Gene3D" id="2.30.110.10">
    <property type="entry name" value="Electron Transport, Fmn-binding Protein, Chain A"/>
    <property type="match status" value="1"/>
</dbReference>
<dbReference type="OrthoDB" id="444432at2759"/>
<evidence type="ECO:0000313" key="2">
    <source>
        <dbReference type="Proteomes" id="UP000076874"/>
    </source>
</evidence>
<keyword evidence="2" id="KW-1185">Reference proteome</keyword>
<accession>A0A167ZCY8</accession>
<gene>
    <name evidence="1" type="ORF">SPI_01936</name>
</gene>
<reference evidence="1 2" key="1">
    <citation type="journal article" date="2016" name="Genome Biol. Evol.">
        <title>Divergent and convergent evolution of fungal pathogenicity.</title>
        <authorList>
            <person name="Shang Y."/>
            <person name="Xiao G."/>
            <person name="Zheng P."/>
            <person name="Cen K."/>
            <person name="Zhan S."/>
            <person name="Wang C."/>
        </authorList>
    </citation>
    <scope>NUCLEOTIDE SEQUENCE [LARGE SCALE GENOMIC DNA]</scope>
    <source>
        <strain evidence="1 2">RCEF 264</strain>
    </source>
</reference>
<dbReference type="SUPFAM" id="SSF50475">
    <property type="entry name" value="FMN-binding split barrel"/>
    <property type="match status" value="1"/>
</dbReference>
<comment type="caution">
    <text evidence="1">The sequence shown here is derived from an EMBL/GenBank/DDBJ whole genome shotgun (WGS) entry which is preliminary data.</text>
</comment>
<dbReference type="EMBL" id="AZHD01000002">
    <property type="protein sequence ID" value="OAA67360.1"/>
    <property type="molecule type" value="Genomic_DNA"/>
</dbReference>
<dbReference type="PANTHER" id="PTHR34071:SF2">
    <property type="entry name" value="FLAVIN-NUCLEOTIDE-BINDING PROTEIN"/>
    <property type="match status" value="1"/>
</dbReference>
<proteinExistence type="predicted"/>
<dbReference type="InterPro" id="IPR012349">
    <property type="entry name" value="Split_barrel_FMN-bd"/>
</dbReference>